<keyword evidence="2" id="KW-1185">Reference proteome</keyword>
<dbReference type="EMBL" id="CP044427">
    <property type="protein sequence ID" value="QFG70064.1"/>
    <property type="molecule type" value="Genomic_DNA"/>
</dbReference>
<name>A0A5J6V9P3_9MICO</name>
<evidence type="ECO:0000313" key="1">
    <source>
        <dbReference type="EMBL" id="QFG70064.1"/>
    </source>
</evidence>
<sequence>MRLWSLHPAHLDRRGLVALWREALLAQAVLAGRTRGYRHHPQLERFRACPSPGGAVAAYLDVVQQEAAVRGYRFDPARVDEVQRWEGQLTLTTGQLDLERALLLDKLAVRSPTDHVVQQKLEMGAHPLFAVIAGPVAPWERAGGAPVRPADPVVRD</sequence>
<dbReference type="Pfam" id="PF03013">
    <property type="entry name" value="Pyr_excise"/>
    <property type="match status" value="1"/>
</dbReference>
<proteinExistence type="predicted"/>
<dbReference type="InterPro" id="IPR004260">
    <property type="entry name" value="Pyr-dimer_DNA_glycosylase"/>
</dbReference>
<dbReference type="OrthoDB" id="3253436at2"/>
<dbReference type="KEGG" id="serw:FY030_00755"/>
<dbReference type="RefSeq" id="WP_158062556.1">
    <property type="nucleotide sequence ID" value="NZ_CP044427.1"/>
</dbReference>
<reference evidence="1 2" key="1">
    <citation type="submission" date="2019-09" db="EMBL/GenBank/DDBJ databases">
        <title>Serinicoccus pratensis sp. nov., isolated from meadow soil.</title>
        <authorList>
            <person name="Zhang W."/>
        </authorList>
    </citation>
    <scope>NUCLEOTIDE SEQUENCE [LARGE SCALE GENOMIC DNA]</scope>
    <source>
        <strain evidence="1 2">W204</strain>
    </source>
</reference>
<accession>A0A5J6V9P3</accession>
<protein>
    <recommendedName>
        <fullName evidence="3">DNA lyase</fullName>
    </recommendedName>
</protein>
<dbReference type="Proteomes" id="UP000326546">
    <property type="component" value="Chromosome"/>
</dbReference>
<dbReference type="AlphaFoldDB" id="A0A5J6V9P3"/>
<evidence type="ECO:0008006" key="3">
    <source>
        <dbReference type="Google" id="ProtNLM"/>
    </source>
</evidence>
<evidence type="ECO:0000313" key="2">
    <source>
        <dbReference type="Proteomes" id="UP000326546"/>
    </source>
</evidence>
<gene>
    <name evidence="1" type="ORF">FY030_00755</name>
</gene>
<organism evidence="1 2">
    <name type="scientific">Ornithinimicrobium pratense</name>
    <dbReference type="NCBI Taxonomy" id="2593973"/>
    <lineage>
        <taxon>Bacteria</taxon>
        <taxon>Bacillati</taxon>
        <taxon>Actinomycetota</taxon>
        <taxon>Actinomycetes</taxon>
        <taxon>Micrococcales</taxon>
        <taxon>Ornithinimicrobiaceae</taxon>
        <taxon>Ornithinimicrobium</taxon>
    </lineage>
</organism>